<feature type="compositionally biased region" description="Low complexity" evidence="1">
    <location>
        <begin position="89"/>
        <end position="103"/>
    </location>
</feature>
<protein>
    <submittedName>
        <fullName evidence="2">Uncharacterized protein</fullName>
    </submittedName>
</protein>
<reference evidence="2" key="1">
    <citation type="submission" date="2020-02" db="EMBL/GenBank/DDBJ databases">
        <authorList>
            <person name="Meier V. D."/>
        </authorList>
    </citation>
    <scope>NUCLEOTIDE SEQUENCE</scope>
    <source>
        <strain evidence="2">AVDCRST_MAG68</strain>
    </source>
</reference>
<feature type="compositionally biased region" description="Basic and acidic residues" evidence="1">
    <location>
        <begin position="161"/>
        <end position="171"/>
    </location>
</feature>
<feature type="region of interest" description="Disordered" evidence="1">
    <location>
        <begin position="30"/>
        <end position="58"/>
    </location>
</feature>
<dbReference type="EMBL" id="CADCTW010000106">
    <property type="protein sequence ID" value="CAA9327211.1"/>
    <property type="molecule type" value="Genomic_DNA"/>
</dbReference>
<feature type="region of interest" description="Disordered" evidence="1">
    <location>
        <begin position="73"/>
        <end position="259"/>
    </location>
</feature>
<dbReference type="AlphaFoldDB" id="A0A6J4LB73"/>
<feature type="compositionally biased region" description="Basic residues" evidence="1">
    <location>
        <begin position="104"/>
        <end position="142"/>
    </location>
</feature>
<organism evidence="2">
    <name type="scientific">uncultured Gemmatimonadota bacterium</name>
    <dbReference type="NCBI Taxonomy" id="203437"/>
    <lineage>
        <taxon>Bacteria</taxon>
        <taxon>Pseudomonadati</taxon>
        <taxon>Gemmatimonadota</taxon>
        <taxon>environmental samples</taxon>
    </lineage>
</organism>
<feature type="compositionally biased region" description="Basic residues" evidence="1">
    <location>
        <begin position="35"/>
        <end position="52"/>
    </location>
</feature>
<proteinExistence type="predicted"/>
<feature type="non-terminal residue" evidence="2">
    <location>
        <position position="259"/>
    </location>
</feature>
<evidence type="ECO:0000313" key="2">
    <source>
        <dbReference type="EMBL" id="CAA9327211.1"/>
    </source>
</evidence>
<evidence type="ECO:0000256" key="1">
    <source>
        <dbReference type="SAM" id="MobiDB-lite"/>
    </source>
</evidence>
<gene>
    <name evidence="2" type="ORF">AVDCRST_MAG68-2333</name>
</gene>
<accession>A0A6J4LB73</accession>
<feature type="compositionally biased region" description="Basic and acidic residues" evidence="1">
    <location>
        <begin position="188"/>
        <end position="204"/>
    </location>
</feature>
<feature type="compositionally biased region" description="Basic residues" evidence="1">
    <location>
        <begin position="239"/>
        <end position="252"/>
    </location>
</feature>
<feature type="non-terminal residue" evidence="2">
    <location>
        <position position="1"/>
    </location>
</feature>
<name>A0A6J4LB73_9BACT</name>
<sequence length="259" mass="28134">AQRRRHANHTCSAPGDLRGGVRLRAIRRAQPGARRAPRAPGVRHRPLPRRRRDAGVARRGAVRVGRVLPPRALPPRSVVERQAGGPPGDGVRVRGAVRGAAAVRGRHHPRGARRPRGLLAHAAHRGAWPRRRGGRRRPHRRGGIPSRDHRVPGRGAGLPHHPGDVRLRDRLGGSAAPRRALPPGHLRPPRERAGAPRPGRRDPVLGRGRSGLRAGPHATAERGGVRLRLAGAPRSAQLGRHHAHGRRERRGHALAIRTV</sequence>